<dbReference type="PANTHER" id="PTHR30419">
    <property type="entry name" value="HTH-TYPE TRANSCRIPTIONAL REGULATOR YBHD"/>
    <property type="match status" value="1"/>
</dbReference>
<keyword evidence="2" id="KW-0805">Transcription regulation</keyword>
<gene>
    <name evidence="6" type="ORF">P9989_02610</name>
</gene>
<sequence>MNIKQIHYFQTVADEQQITKAAKKLHMAQPPLSQQIKLMEQELDLKLFDRQGRKLELTKAGEILYEKGSRLLNDFKETLAEVKETGEGIRGAMNIGSNKTCFSFLSSTLNQFKVQHPQVSYQLREGDTYFLEKCIINREIELAVVRLPLQFEEFDMLPLPSESYILVTPDSWNMNSNDSQQIAFEELRGIPLMLLHRISGAGQYELVVDECRKHGVEPKVVCECPDAAMLLSLAAQGMGATIVPESTLTSFSYPNIKSYKLSDSTIKAESVVIWHKDRYLTKGSQRLIQYFKDQYCEAQLV</sequence>
<dbReference type="EMBL" id="CP121671">
    <property type="protein sequence ID" value="WFT75307.1"/>
    <property type="molecule type" value="Genomic_DNA"/>
</dbReference>
<keyword evidence="7" id="KW-1185">Reference proteome</keyword>
<evidence type="ECO:0000256" key="2">
    <source>
        <dbReference type="ARBA" id="ARBA00023015"/>
    </source>
</evidence>
<evidence type="ECO:0000259" key="5">
    <source>
        <dbReference type="PROSITE" id="PS50931"/>
    </source>
</evidence>
<dbReference type="PANTHER" id="PTHR30419:SF28">
    <property type="entry name" value="HTH-TYPE TRANSCRIPTIONAL REGULATOR BSDA"/>
    <property type="match status" value="1"/>
</dbReference>
<dbReference type="Proteomes" id="UP001221597">
    <property type="component" value="Chromosome"/>
</dbReference>
<accession>A0ABY8IZV0</accession>
<evidence type="ECO:0000313" key="7">
    <source>
        <dbReference type="Proteomes" id="UP001221597"/>
    </source>
</evidence>
<dbReference type="Gene3D" id="3.40.190.290">
    <property type="match status" value="1"/>
</dbReference>
<dbReference type="Pfam" id="PF00126">
    <property type="entry name" value="HTH_1"/>
    <property type="match status" value="1"/>
</dbReference>
<dbReference type="SUPFAM" id="SSF53850">
    <property type="entry name" value="Periplasmic binding protein-like II"/>
    <property type="match status" value="1"/>
</dbReference>
<dbReference type="Gene3D" id="1.10.10.10">
    <property type="entry name" value="Winged helix-like DNA-binding domain superfamily/Winged helix DNA-binding domain"/>
    <property type="match status" value="1"/>
</dbReference>
<dbReference type="InterPro" id="IPR050950">
    <property type="entry name" value="HTH-type_LysR_regulators"/>
</dbReference>
<proteinExistence type="inferred from homology"/>
<dbReference type="InterPro" id="IPR036388">
    <property type="entry name" value="WH-like_DNA-bd_sf"/>
</dbReference>
<dbReference type="PRINTS" id="PR00039">
    <property type="entry name" value="HTHLYSR"/>
</dbReference>
<dbReference type="Pfam" id="PF03466">
    <property type="entry name" value="LysR_substrate"/>
    <property type="match status" value="1"/>
</dbReference>
<dbReference type="PROSITE" id="PS50931">
    <property type="entry name" value="HTH_LYSR"/>
    <property type="match status" value="1"/>
</dbReference>
<reference evidence="6 7" key="1">
    <citation type="submission" date="2023-04" db="EMBL/GenBank/DDBJ databases">
        <title>Genome sequence of Halobacillus naozhouensis KACC 21980.</title>
        <authorList>
            <person name="Kim S."/>
            <person name="Heo J."/>
            <person name="Kwon S.-W."/>
        </authorList>
    </citation>
    <scope>NUCLEOTIDE SEQUENCE [LARGE SCALE GENOMIC DNA]</scope>
    <source>
        <strain evidence="6 7">KCTC 13234</strain>
    </source>
</reference>
<dbReference type="InterPro" id="IPR005119">
    <property type="entry name" value="LysR_subst-bd"/>
</dbReference>
<comment type="similarity">
    <text evidence="1">Belongs to the LysR transcriptional regulatory family.</text>
</comment>
<keyword evidence="4" id="KW-0804">Transcription</keyword>
<protein>
    <submittedName>
        <fullName evidence="6">LysR family transcriptional regulator</fullName>
    </submittedName>
</protein>
<evidence type="ECO:0000313" key="6">
    <source>
        <dbReference type="EMBL" id="WFT75307.1"/>
    </source>
</evidence>
<dbReference type="SUPFAM" id="SSF46785">
    <property type="entry name" value="Winged helix' DNA-binding domain"/>
    <property type="match status" value="1"/>
</dbReference>
<evidence type="ECO:0000256" key="3">
    <source>
        <dbReference type="ARBA" id="ARBA00023125"/>
    </source>
</evidence>
<dbReference type="InterPro" id="IPR036390">
    <property type="entry name" value="WH_DNA-bd_sf"/>
</dbReference>
<dbReference type="RefSeq" id="WP_283077272.1">
    <property type="nucleotide sequence ID" value="NZ_CP121671.1"/>
</dbReference>
<evidence type="ECO:0000256" key="4">
    <source>
        <dbReference type="ARBA" id="ARBA00023163"/>
    </source>
</evidence>
<feature type="domain" description="HTH lysR-type" evidence="5">
    <location>
        <begin position="1"/>
        <end position="58"/>
    </location>
</feature>
<evidence type="ECO:0000256" key="1">
    <source>
        <dbReference type="ARBA" id="ARBA00009437"/>
    </source>
</evidence>
<name>A0ABY8IZV0_9BACI</name>
<keyword evidence="3" id="KW-0238">DNA-binding</keyword>
<dbReference type="CDD" id="cd05466">
    <property type="entry name" value="PBP2_LTTR_substrate"/>
    <property type="match status" value="1"/>
</dbReference>
<dbReference type="InterPro" id="IPR000847">
    <property type="entry name" value="LysR_HTH_N"/>
</dbReference>
<organism evidence="6 7">
    <name type="scientific">Halobacillus naozhouensis</name>
    <dbReference type="NCBI Taxonomy" id="554880"/>
    <lineage>
        <taxon>Bacteria</taxon>
        <taxon>Bacillati</taxon>
        <taxon>Bacillota</taxon>
        <taxon>Bacilli</taxon>
        <taxon>Bacillales</taxon>
        <taxon>Bacillaceae</taxon>
        <taxon>Halobacillus</taxon>
    </lineage>
</organism>